<dbReference type="Proteomes" id="UP000784294">
    <property type="component" value="Unassembled WGS sequence"/>
</dbReference>
<reference evidence="2" key="1">
    <citation type="submission" date="2018-11" db="EMBL/GenBank/DDBJ databases">
        <authorList>
            <consortium name="Pathogen Informatics"/>
        </authorList>
    </citation>
    <scope>NUCLEOTIDE SEQUENCE</scope>
</reference>
<feature type="chain" id="PRO_5019539386" evidence="1">
    <location>
        <begin position="17"/>
        <end position="121"/>
    </location>
</feature>
<proteinExistence type="predicted"/>
<comment type="caution">
    <text evidence="2">The sequence shown here is derived from an EMBL/GenBank/DDBJ whole genome shotgun (WGS) entry which is preliminary data.</text>
</comment>
<feature type="signal peptide" evidence="1">
    <location>
        <begin position="1"/>
        <end position="16"/>
    </location>
</feature>
<keyword evidence="3" id="KW-1185">Reference proteome</keyword>
<protein>
    <submittedName>
        <fullName evidence="2">Uncharacterized protein</fullName>
    </submittedName>
</protein>
<evidence type="ECO:0000313" key="2">
    <source>
        <dbReference type="EMBL" id="VEL35691.1"/>
    </source>
</evidence>
<sequence>MAWSCSSIWLSIPGLSIPTTTSGSTSTSIRDVLPTIFFCWPCQAWRASYFSATTSAYAIWDALSAPAADTATASSSRFYATGEYCSHFIRLHAFKFLSTEHPEVDPERVGYHFCIFGGLIS</sequence>
<accession>A0A448XG52</accession>
<keyword evidence="1" id="KW-0732">Signal</keyword>
<evidence type="ECO:0000313" key="3">
    <source>
        <dbReference type="Proteomes" id="UP000784294"/>
    </source>
</evidence>
<dbReference type="AlphaFoldDB" id="A0A448XG52"/>
<name>A0A448XG52_9PLAT</name>
<organism evidence="2 3">
    <name type="scientific">Protopolystoma xenopodis</name>
    <dbReference type="NCBI Taxonomy" id="117903"/>
    <lineage>
        <taxon>Eukaryota</taxon>
        <taxon>Metazoa</taxon>
        <taxon>Spiralia</taxon>
        <taxon>Lophotrochozoa</taxon>
        <taxon>Platyhelminthes</taxon>
        <taxon>Monogenea</taxon>
        <taxon>Polyopisthocotylea</taxon>
        <taxon>Polystomatidea</taxon>
        <taxon>Polystomatidae</taxon>
        <taxon>Protopolystoma</taxon>
    </lineage>
</organism>
<evidence type="ECO:0000256" key="1">
    <source>
        <dbReference type="SAM" id="SignalP"/>
    </source>
</evidence>
<gene>
    <name evidence="2" type="ORF">PXEA_LOCUS29131</name>
</gene>
<dbReference type="EMBL" id="CAAALY010250419">
    <property type="protein sequence ID" value="VEL35691.1"/>
    <property type="molecule type" value="Genomic_DNA"/>
</dbReference>